<evidence type="ECO:0000313" key="2">
    <source>
        <dbReference type="EMBL" id="TKA75466.1"/>
    </source>
</evidence>
<name>A0A4U0XHC6_9PEZI</name>
<evidence type="ECO:0000256" key="1">
    <source>
        <dbReference type="SAM" id="MobiDB-lite"/>
    </source>
</evidence>
<feature type="compositionally biased region" description="Polar residues" evidence="1">
    <location>
        <begin position="23"/>
        <end position="32"/>
    </location>
</feature>
<dbReference type="OrthoDB" id="5389823at2759"/>
<organism evidence="2 3">
    <name type="scientific">Friedmanniomyces simplex</name>
    <dbReference type="NCBI Taxonomy" id="329884"/>
    <lineage>
        <taxon>Eukaryota</taxon>
        <taxon>Fungi</taxon>
        <taxon>Dikarya</taxon>
        <taxon>Ascomycota</taxon>
        <taxon>Pezizomycotina</taxon>
        <taxon>Dothideomycetes</taxon>
        <taxon>Dothideomycetidae</taxon>
        <taxon>Mycosphaerellales</taxon>
        <taxon>Teratosphaeriaceae</taxon>
        <taxon>Friedmanniomyces</taxon>
    </lineage>
</organism>
<accession>A0A4U0XHC6</accession>
<proteinExistence type="predicted"/>
<protein>
    <submittedName>
        <fullName evidence="2">Uncharacterized protein</fullName>
    </submittedName>
</protein>
<keyword evidence="3" id="KW-1185">Reference proteome</keyword>
<gene>
    <name evidence="2" type="ORF">B0A55_04582</name>
</gene>
<dbReference type="AlphaFoldDB" id="A0A4U0XHC6"/>
<dbReference type="Proteomes" id="UP000309340">
    <property type="component" value="Unassembled WGS sequence"/>
</dbReference>
<evidence type="ECO:0000313" key="3">
    <source>
        <dbReference type="Proteomes" id="UP000309340"/>
    </source>
</evidence>
<feature type="region of interest" description="Disordered" evidence="1">
    <location>
        <begin position="23"/>
        <end position="46"/>
    </location>
</feature>
<sequence length="204" mass="24393">MDHYPQHSRRTYMDDRVYRSAPTSSLGYSNTLADPRTPRYSPIPYDDRHRTSYFDRALGDDYDRRSRSPYDRGFYGYEPESQWGTNEVVRRTNRDAAIANSGISRLSRNVQLHPMMMFDGRYPPSFSLPRRLEDLTRMDPYELDSIMMAYDLGETRRRYYRGSLVDRFEDHEPFHNSNSKRRRDLIALFEFLGAYRLVEYLRHG</sequence>
<reference evidence="2 3" key="1">
    <citation type="submission" date="2017-03" db="EMBL/GenBank/DDBJ databases">
        <title>Genomes of endolithic fungi from Antarctica.</title>
        <authorList>
            <person name="Coleine C."/>
            <person name="Masonjones S."/>
            <person name="Stajich J.E."/>
        </authorList>
    </citation>
    <scope>NUCLEOTIDE SEQUENCE [LARGE SCALE GENOMIC DNA]</scope>
    <source>
        <strain evidence="2 3">CCFEE 5184</strain>
    </source>
</reference>
<comment type="caution">
    <text evidence="2">The sequence shown here is derived from an EMBL/GenBank/DDBJ whole genome shotgun (WGS) entry which is preliminary data.</text>
</comment>
<dbReference type="EMBL" id="NAJQ01000192">
    <property type="protein sequence ID" value="TKA75466.1"/>
    <property type="molecule type" value="Genomic_DNA"/>
</dbReference>